<reference evidence="2" key="1">
    <citation type="journal article" date="2004" name="Nat. Genet.">
        <title>Sequencing of a rice centromere uncovers active genes.</title>
        <authorList>
            <person name="Nagaki K."/>
            <person name="Cheng Z."/>
            <person name="Ouyang S."/>
            <person name="Talbert P.B."/>
            <person name="Kim M."/>
            <person name="Jones K.M."/>
            <person name="Henikoff S."/>
            <person name="Buell C.R."/>
            <person name="Jiang J."/>
        </authorList>
    </citation>
    <scope>NUCLEOTIDE SEQUENCE</scope>
</reference>
<proteinExistence type="predicted"/>
<feature type="transmembrane region" description="Helical" evidence="1">
    <location>
        <begin position="12"/>
        <end position="38"/>
    </location>
</feature>
<organism evidence="2">
    <name type="scientific">Oryza sativa subsp. japonica</name>
    <name type="common">Rice</name>
    <dbReference type="NCBI Taxonomy" id="39947"/>
    <lineage>
        <taxon>Eukaryota</taxon>
        <taxon>Viridiplantae</taxon>
        <taxon>Streptophyta</taxon>
        <taxon>Embryophyta</taxon>
        <taxon>Tracheophyta</taxon>
        <taxon>Spermatophyta</taxon>
        <taxon>Magnoliopsida</taxon>
        <taxon>Liliopsida</taxon>
        <taxon>Poales</taxon>
        <taxon>Poaceae</taxon>
        <taxon>BOP clade</taxon>
        <taxon>Oryzoideae</taxon>
        <taxon>Oryzeae</taxon>
        <taxon>Oryzinae</taxon>
        <taxon>Oryza</taxon>
        <taxon>Oryza sativa</taxon>
    </lineage>
</organism>
<protein>
    <submittedName>
        <fullName evidence="2">Uncharacterized protein</fullName>
    </submittedName>
</protein>
<keyword evidence="1" id="KW-0472">Membrane</keyword>
<keyword evidence="1" id="KW-0812">Transmembrane</keyword>
<gene>
    <name evidence="2" type="ORF">OSJNBa0017M13.4</name>
</gene>
<dbReference type="AlphaFoldDB" id="Q6UUL8"/>
<sequence>MLLLQMSLYYAILWYPCALAYLLCGLLSMSYAHLAIIIKPQLKRKDPEGEDVWLIPQLSCLWEWS</sequence>
<evidence type="ECO:0000313" key="2">
    <source>
        <dbReference type="EMBL" id="AAQ56369.1"/>
    </source>
</evidence>
<name>Q6UUL8_ORYSJ</name>
<keyword evidence="1" id="KW-1133">Transmembrane helix</keyword>
<accession>Q6UUL8</accession>
<dbReference type="EMBL" id="AY360386">
    <property type="protein sequence ID" value="AAQ56369.1"/>
    <property type="molecule type" value="Genomic_DNA"/>
</dbReference>
<evidence type="ECO:0000256" key="1">
    <source>
        <dbReference type="SAM" id="Phobius"/>
    </source>
</evidence>